<dbReference type="InterPro" id="IPR001087">
    <property type="entry name" value="GDSL"/>
</dbReference>
<reference evidence="1" key="1">
    <citation type="submission" date="2020-05" db="EMBL/GenBank/DDBJ databases">
        <title>Phylogenomic resolution of chytrid fungi.</title>
        <authorList>
            <person name="Stajich J.E."/>
            <person name="Amses K."/>
            <person name="Simmons R."/>
            <person name="Seto K."/>
            <person name="Myers J."/>
            <person name="Bonds A."/>
            <person name="Quandt C.A."/>
            <person name="Barry K."/>
            <person name="Liu P."/>
            <person name="Grigoriev I."/>
            <person name="Longcore J.E."/>
            <person name="James T.Y."/>
        </authorList>
    </citation>
    <scope>NUCLEOTIDE SEQUENCE</scope>
    <source>
        <strain evidence="1">JEL0513</strain>
    </source>
</reference>
<dbReference type="EMBL" id="JADGJH010000035">
    <property type="protein sequence ID" value="KAJ3141380.1"/>
    <property type="molecule type" value="Genomic_DNA"/>
</dbReference>
<evidence type="ECO:0008006" key="3">
    <source>
        <dbReference type="Google" id="ProtNLM"/>
    </source>
</evidence>
<sequence>MTIFLGANDSAIRDLSPRQHVSVPDYKKHIHAILDIVRAVSPATKIILITPPPLDEDTWTAINLKYDSIPGRTAEHTRLYRDACIVTGQEARQFHGWGNDLAVIDTWELFLGRERMEKVYAPEDVQDFYVDGLHFGQKGNQALAEAILKTIKNTWPELHPDSMQEKIVSFHLIGANDNLPSFLFHP</sequence>
<dbReference type="Proteomes" id="UP001211907">
    <property type="component" value="Unassembled WGS sequence"/>
</dbReference>
<keyword evidence="2" id="KW-1185">Reference proteome</keyword>
<dbReference type="GO" id="GO:0016788">
    <property type="term" value="F:hydrolase activity, acting on ester bonds"/>
    <property type="evidence" value="ECO:0007669"/>
    <property type="project" value="InterPro"/>
</dbReference>
<proteinExistence type="predicted"/>
<dbReference type="PANTHER" id="PTHR14209:SF19">
    <property type="entry name" value="ISOAMYL ACETATE-HYDROLYZING ESTERASE 1 HOMOLOG"/>
    <property type="match status" value="1"/>
</dbReference>
<dbReference type="Pfam" id="PF00657">
    <property type="entry name" value="Lipase_GDSL"/>
    <property type="match status" value="1"/>
</dbReference>
<name>A0AAD5TC20_9FUNG</name>
<organism evidence="1 2">
    <name type="scientific">Physocladia obscura</name>
    <dbReference type="NCBI Taxonomy" id="109957"/>
    <lineage>
        <taxon>Eukaryota</taxon>
        <taxon>Fungi</taxon>
        <taxon>Fungi incertae sedis</taxon>
        <taxon>Chytridiomycota</taxon>
        <taxon>Chytridiomycota incertae sedis</taxon>
        <taxon>Chytridiomycetes</taxon>
        <taxon>Chytridiales</taxon>
        <taxon>Chytriomycetaceae</taxon>
        <taxon>Physocladia</taxon>
    </lineage>
</organism>
<dbReference type="InterPro" id="IPR045136">
    <property type="entry name" value="Iah1-like"/>
</dbReference>
<evidence type="ECO:0000313" key="2">
    <source>
        <dbReference type="Proteomes" id="UP001211907"/>
    </source>
</evidence>
<dbReference type="PANTHER" id="PTHR14209">
    <property type="entry name" value="ISOAMYL ACETATE-HYDROLYZING ESTERASE 1"/>
    <property type="match status" value="1"/>
</dbReference>
<dbReference type="AlphaFoldDB" id="A0AAD5TC20"/>
<dbReference type="SUPFAM" id="SSF52266">
    <property type="entry name" value="SGNH hydrolase"/>
    <property type="match status" value="1"/>
</dbReference>
<protein>
    <recommendedName>
        <fullName evidence="3">SGNH hydrolase-type esterase domain-containing protein</fullName>
    </recommendedName>
</protein>
<accession>A0AAD5TC20</accession>
<gene>
    <name evidence="1" type="ORF">HK100_007416</name>
</gene>
<dbReference type="InterPro" id="IPR036514">
    <property type="entry name" value="SGNH_hydro_sf"/>
</dbReference>
<dbReference type="Gene3D" id="3.40.50.1110">
    <property type="entry name" value="SGNH hydrolase"/>
    <property type="match status" value="1"/>
</dbReference>
<comment type="caution">
    <text evidence="1">The sequence shown here is derived from an EMBL/GenBank/DDBJ whole genome shotgun (WGS) entry which is preliminary data.</text>
</comment>
<evidence type="ECO:0000313" key="1">
    <source>
        <dbReference type="EMBL" id="KAJ3141380.1"/>
    </source>
</evidence>